<gene>
    <name evidence="1" type="ORF">ACJ73_07391</name>
</gene>
<keyword evidence="2" id="KW-1185">Reference proteome</keyword>
<dbReference type="Proteomes" id="UP000242791">
    <property type="component" value="Unassembled WGS sequence"/>
</dbReference>
<reference evidence="1 2" key="1">
    <citation type="submission" date="2015-08" db="EMBL/GenBank/DDBJ databases">
        <title>Emmonsia species relationships and genome sequence.</title>
        <authorList>
            <person name="Cuomo C.A."/>
            <person name="Schwartz I.S."/>
            <person name="Kenyon C."/>
            <person name="De Hoog G.S."/>
            <person name="Govender N.P."/>
            <person name="Botha A."/>
            <person name="Moreno L."/>
            <person name="De Vries M."/>
            <person name="Munoz J.F."/>
            <person name="Stielow J.B."/>
        </authorList>
    </citation>
    <scope>NUCLEOTIDE SEQUENCE [LARGE SCALE GENOMIC DNA]</scope>
    <source>
        <strain evidence="1 2">EI222</strain>
    </source>
</reference>
<dbReference type="VEuPathDB" id="FungiDB:ACJ73_07391"/>
<accession>A0A1J9QZM6</accession>
<evidence type="ECO:0000313" key="2">
    <source>
        <dbReference type="Proteomes" id="UP000242791"/>
    </source>
</evidence>
<name>A0A1J9QZM6_9EURO</name>
<evidence type="ECO:0000313" key="1">
    <source>
        <dbReference type="EMBL" id="OJD21268.1"/>
    </source>
</evidence>
<organism evidence="1 2">
    <name type="scientific">Blastomyces percursus</name>
    <dbReference type="NCBI Taxonomy" id="1658174"/>
    <lineage>
        <taxon>Eukaryota</taxon>
        <taxon>Fungi</taxon>
        <taxon>Dikarya</taxon>
        <taxon>Ascomycota</taxon>
        <taxon>Pezizomycotina</taxon>
        <taxon>Eurotiomycetes</taxon>
        <taxon>Eurotiomycetidae</taxon>
        <taxon>Onygenales</taxon>
        <taxon>Ajellomycetaceae</taxon>
        <taxon>Blastomyces</taxon>
    </lineage>
</organism>
<proteinExistence type="predicted"/>
<sequence length="71" mass="8096">MLKQDCSAAQMITEKLPECYAAYRGVFSKTESDKLAPHGDHDMKIELYDKPTLGFTSLRKQTLEELLTCKK</sequence>
<comment type="caution">
    <text evidence="1">The sequence shown here is derived from an EMBL/GenBank/DDBJ whole genome shotgun (WGS) entry which is preliminary data.</text>
</comment>
<dbReference type="AlphaFoldDB" id="A0A1J9QZM6"/>
<protein>
    <submittedName>
        <fullName evidence="1">Uncharacterized protein</fullName>
    </submittedName>
</protein>
<dbReference type="EMBL" id="LGTZ01001485">
    <property type="protein sequence ID" value="OJD21268.1"/>
    <property type="molecule type" value="Genomic_DNA"/>
</dbReference>